<dbReference type="PANTHER" id="PTHR43214">
    <property type="entry name" value="TWO-COMPONENT RESPONSE REGULATOR"/>
    <property type="match status" value="1"/>
</dbReference>
<dbReference type="Proteomes" id="UP000571183">
    <property type="component" value="Unassembled WGS sequence"/>
</dbReference>
<evidence type="ECO:0000256" key="3">
    <source>
        <dbReference type="ARBA" id="ARBA00023125"/>
    </source>
</evidence>
<dbReference type="Pfam" id="PF00196">
    <property type="entry name" value="GerE"/>
    <property type="match status" value="1"/>
</dbReference>
<keyword evidence="2" id="KW-0805">Transcription regulation</keyword>
<dbReference type="GO" id="GO:0006355">
    <property type="term" value="P:regulation of DNA-templated transcription"/>
    <property type="evidence" value="ECO:0007669"/>
    <property type="project" value="InterPro"/>
</dbReference>
<dbReference type="Gene3D" id="3.40.50.2300">
    <property type="match status" value="1"/>
</dbReference>
<dbReference type="PANTHER" id="PTHR43214:SF24">
    <property type="entry name" value="TRANSCRIPTIONAL REGULATORY PROTEIN NARL-RELATED"/>
    <property type="match status" value="1"/>
</dbReference>
<keyword evidence="1 5" id="KW-0597">Phosphoprotein</keyword>
<protein>
    <submittedName>
        <fullName evidence="8">DNA-binding NarL/FixJ family response regulator</fullName>
    </submittedName>
</protein>
<dbReference type="Pfam" id="PF00072">
    <property type="entry name" value="Response_reg"/>
    <property type="match status" value="1"/>
</dbReference>
<dbReference type="InterPro" id="IPR000792">
    <property type="entry name" value="Tscrpt_reg_LuxR_C"/>
</dbReference>
<gene>
    <name evidence="8" type="ORF">F5897_000365</name>
</gene>
<proteinExistence type="predicted"/>
<evidence type="ECO:0000256" key="2">
    <source>
        <dbReference type="ARBA" id="ARBA00023015"/>
    </source>
</evidence>
<dbReference type="GO" id="GO:0000160">
    <property type="term" value="P:phosphorelay signal transduction system"/>
    <property type="evidence" value="ECO:0007669"/>
    <property type="project" value="InterPro"/>
</dbReference>
<dbReference type="EMBL" id="JACIFD010000003">
    <property type="protein sequence ID" value="MBB4071077.1"/>
    <property type="molecule type" value="Genomic_DNA"/>
</dbReference>
<dbReference type="InterPro" id="IPR039420">
    <property type="entry name" value="WalR-like"/>
</dbReference>
<keyword evidence="4" id="KW-0804">Transcription</keyword>
<reference evidence="8" key="1">
    <citation type="submission" date="2020-08" db="EMBL/GenBank/DDBJ databases">
        <title>Sequencing the genomes of 1000 actinobacteria strains.</title>
        <authorList>
            <person name="Klenk H.-P."/>
        </authorList>
    </citation>
    <scope>NUCLEOTIDE SEQUENCE [LARGE SCALE GENOMIC DNA]</scope>
    <source>
        <strain evidence="8">DSM 27064</strain>
    </source>
</reference>
<evidence type="ECO:0000313" key="8">
    <source>
        <dbReference type="EMBL" id="MBB4071077.1"/>
    </source>
</evidence>
<evidence type="ECO:0000313" key="9">
    <source>
        <dbReference type="Proteomes" id="UP000571183"/>
    </source>
</evidence>
<name>A0A840DM52_9MICO</name>
<organism evidence="8 9">
    <name type="scientific">Canibacter oris</name>
    <dbReference type="NCBI Taxonomy" id="1365628"/>
    <lineage>
        <taxon>Bacteria</taxon>
        <taxon>Bacillati</taxon>
        <taxon>Actinomycetota</taxon>
        <taxon>Actinomycetes</taxon>
        <taxon>Micrococcales</taxon>
        <taxon>Microbacteriaceae</taxon>
        <taxon>Canibacter</taxon>
    </lineage>
</organism>
<dbReference type="SUPFAM" id="SSF46894">
    <property type="entry name" value="C-terminal effector domain of the bipartite response regulators"/>
    <property type="match status" value="1"/>
</dbReference>
<dbReference type="GO" id="GO:0003677">
    <property type="term" value="F:DNA binding"/>
    <property type="evidence" value="ECO:0007669"/>
    <property type="project" value="UniProtKB-KW"/>
</dbReference>
<dbReference type="PROSITE" id="PS50043">
    <property type="entry name" value="HTH_LUXR_2"/>
    <property type="match status" value="1"/>
</dbReference>
<evidence type="ECO:0000256" key="5">
    <source>
        <dbReference type="PROSITE-ProRule" id="PRU00169"/>
    </source>
</evidence>
<dbReference type="SMART" id="SM00448">
    <property type="entry name" value="REC"/>
    <property type="match status" value="1"/>
</dbReference>
<keyword evidence="3 8" id="KW-0238">DNA-binding</keyword>
<feature type="domain" description="Response regulatory" evidence="7">
    <location>
        <begin position="3"/>
        <end position="120"/>
    </location>
</feature>
<dbReference type="CDD" id="cd17535">
    <property type="entry name" value="REC_NarL-like"/>
    <property type="match status" value="1"/>
</dbReference>
<dbReference type="AlphaFoldDB" id="A0A840DM52"/>
<dbReference type="SMART" id="SM00421">
    <property type="entry name" value="HTH_LUXR"/>
    <property type="match status" value="1"/>
</dbReference>
<feature type="domain" description="HTH luxR-type" evidence="6">
    <location>
        <begin position="138"/>
        <end position="203"/>
    </location>
</feature>
<dbReference type="InterPro" id="IPR011006">
    <property type="entry name" value="CheY-like_superfamily"/>
</dbReference>
<evidence type="ECO:0000256" key="1">
    <source>
        <dbReference type="ARBA" id="ARBA00022553"/>
    </source>
</evidence>
<dbReference type="SUPFAM" id="SSF52172">
    <property type="entry name" value="CheY-like"/>
    <property type="match status" value="1"/>
</dbReference>
<dbReference type="PRINTS" id="PR00038">
    <property type="entry name" value="HTHLUXR"/>
</dbReference>
<evidence type="ECO:0000259" key="7">
    <source>
        <dbReference type="PROSITE" id="PS50110"/>
    </source>
</evidence>
<dbReference type="PROSITE" id="PS50110">
    <property type="entry name" value="RESPONSE_REGULATORY"/>
    <property type="match status" value="1"/>
</dbReference>
<comment type="caution">
    <text evidence="8">The sequence shown here is derived from an EMBL/GenBank/DDBJ whole genome shotgun (WGS) entry which is preliminary data.</text>
</comment>
<evidence type="ECO:0000256" key="4">
    <source>
        <dbReference type="ARBA" id="ARBA00023163"/>
    </source>
</evidence>
<dbReference type="InterPro" id="IPR016032">
    <property type="entry name" value="Sig_transdc_resp-reg_C-effctor"/>
</dbReference>
<keyword evidence="9" id="KW-1185">Reference proteome</keyword>
<dbReference type="PROSITE" id="PS00622">
    <property type="entry name" value="HTH_LUXR_1"/>
    <property type="match status" value="1"/>
</dbReference>
<dbReference type="InterPro" id="IPR058245">
    <property type="entry name" value="NreC/VraR/RcsB-like_REC"/>
</dbReference>
<accession>A0A840DM52</accession>
<dbReference type="CDD" id="cd06170">
    <property type="entry name" value="LuxR_C_like"/>
    <property type="match status" value="1"/>
</dbReference>
<feature type="modified residue" description="4-aspartylphosphate" evidence="5">
    <location>
        <position position="54"/>
    </location>
</feature>
<sequence>MIRMIIVDDHPIVRSGLQAVFAQDPGFEVVGEADRAAAALPLVAELQPDLVTMDLRFPEGLSGVEAICQLHSLPQPPAILVLTNYADDTDIVEAIAAGAQGYLLKDAAPAELLRAARAAASGSSVIAPLVAEKLVNRMRDPQPELTQRELEVLRALASGASNKEISAQLFIGATTVKTHLARIYAKLGVTSRTAALVKARDLGLIT</sequence>
<evidence type="ECO:0000259" key="6">
    <source>
        <dbReference type="PROSITE" id="PS50043"/>
    </source>
</evidence>
<dbReference type="InterPro" id="IPR001789">
    <property type="entry name" value="Sig_transdc_resp-reg_receiver"/>
</dbReference>